<name>A0A124EH33_TRASO</name>
<reference evidence="1 2" key="1">
    <citation type="submission" date="2015-12" db="EMBL/GenBank/DDBJ databases">
        <title>Draft Genome Sequence of Olsenella scatoligenes SK9K4T; a Producer of 3-Methylindole- (skatole) and 4-Methylphenol- (p-cresol) Isolated from Pig Feces.</title>
        <authorList>
            <person name="Li X."/>
            <person name="Borg B."/>
            <person name="Canibe N."/>
        </authorList>
    </citation>
    <scope>NUCLEOTIDE SEQUENCE [LARGE SCALE GENOMIC DNA]</scope>
    <source>
        <strain evidence="1 2">SK9K4</strain>
    </source>
</reference>
<dbReference type="RefSeq" id="WP_059053562.1">
    <property type="nucleotide sequence ID" value="NZ_LOJF01000001.1"/>
</dbReference>
<gene>
    <name evidence="1" type="ORF">AUL39_03260</name>
</gene>
<evidence type="ECO:0000313" key="1">
    <source>
        <dbReference type="EMBL" id="KUH59352.1"/>
    </source>
</evidence>
<sequence>MPYAGRTGLYQPGDTAAAILAPEWDVGYKIRALLLDDGTLEINYYEWRTSVTDGRIVQVFEIDPAGYSSASARSYDSIKLLVKKVYIDSTIAGLVI</sequence>
<dbReference type="Proteomes" id="UP000054078">
    <property type="component" value="Unassembled WGS sequence"/>
</dbReference>
<comment type="caution">
    <text evidence="1">The sequence shown here is derived from an EMBL/GenBank/DDBJ whole genome shotgun (WGS) entry which is preliminary data.</text>
</comment>
<keyword evidence="2" id="KW-1185">Reference proteome</keyword>
<dbReference type="AlphaFoldDB" id="A0A124EH33"/>
<dbReference type="STRING" id="1299998.AUL39_03260"/>
<proteinExistence type="predicted"/>
<protein>
    <submittedName>
        <fullName evidence="1">Uncharacterized protein</fullName>
    </submittedName>
</protein>
<organism evidence="1 2">
    <name type="scientific">Tractidigestivibacter scatoligenes</name>
    <name type="common">Olsenella scatoligenes</name>
    <dbReference type="NCBI Taxonomy" id="1299998"/>
    <lineage>
        <taxon>Bacteria</taxon>
        <taxon>Bacillati</taxon>
        <taxon>Actinomycetota</taxon>
        <taxon>Coriobacteriia</taxon>
        <taxon>Coriobacteriales</taxon>
        <taxon>Atopobiaceae</taxon>
        <taxon>Tractidigestivibacter</taxon>
    </lineage>
</organism>
<evidence type="ECO:0000313" key="2">
    <source>
        <dbReference type="Proteomes" id="UP000054078"/>
    </source>
</evidence>
<accession>A0A124EH33</accession>
<dbReference type="EMBL" id="LOJF01000001">
    <property type="protein sequence ID" value="KUH59352.1"/>
    <property type="molecule type" value="Genomic_DNA"/>
</dbReference>